<proteinExistence type="predicted"/>
<comment type="caution">
    <text evidence="2">The sequence shown here is derived from an EMBL/GenBank/DDBJ whole genome shotgun (WGS) entry which is preliminary data.</text>
</comment>
<organism evidence="2 3">
    <name type="scientific">Nocardioides malaquae</name>
    <dbReference type="NCBI Taxonomy" id="2773426"/>
    <lineage>
        <taxon>Bacteria</taxon>
        <taxon>Bacillati</taxon>
        <taxon>Actinomycetota</taxon>
        <taxon>Actinomycetes</taxon>
        <taxon>Propionibacteriales</taxon>
        <taxon>Nocardioidaceae</taxon>
        <taxon>Nocardioides</taxon>
    </lineage>
</organism>
<reference evidence="2 3" key="1">
    <citation type="submission" date="2020-10" db="EMBL/GenBank/DDBJ databases">
        <title>Nocardioides sp. isolated from sludge.</title>
        <authorList>
            <person name="Zhang X."/>
        </authorList>
    </citation>
    <scope>NUCLEOTIDE SEQUENCE [LARGE SCALE GENOMIC DNA]</scope>
    <source>
        <strain evidence="2 3">Y6</strain>
    </source>
</reference>
<sequence length="85" mass="8637">TAPAPSTSTTTSDATTEKAPAYPTSSRRGVKDWDKLASGLTAKKKKSASKSKGKAKADGDKAADAEESDGAESIDSDYGTGDPVD</sequence>
<name>A0ABR9RXR2_9ACTN</name>
<feature type="compositionally biased region" description="Acidic residues" evidence="1">
    <location>
        <begin position="65"/>
        <end position="75"/>
    </location>
</feature>
<evidence type="ECO:0000313" key="2">
    <source>
        <dbReference type="EMBL" id="MBE7326165.1"/>
    </source>
</evidence>
<protein>
    <submittedName>
        <fullName evidence="2">Uncharacterized protein</fullName>
    </submittedName>
</protein>
<dbReference type="Proteomes" id="UP000756387">
    <property type="component" value="Unassembled WGS sequence"/>
</dbReference>
<feature type="compositionally biased region" description="Low complexity" evidence="1">
    <location>
        <begin position="1"/>
        <end position="14"/>
    </location>
</feature>
<feature type="compositionally biased region" description="Basic residues" evidence="1">
    <location>
        <begin position="42"/>
        <end position="54"/>
    </location>
</feature>
<keyword evidence="3" id="KW-1185">Reference proteome</keyword>
<feature type="non-terminal residue" evidence="2">
    <location>
        <position position="1"/>
    </location>
</feature>
<feature type="compositionally biased region" description="Basic and acidic residues" evidence="1">
    <location>
        <begin position="55"/>
        <end position="64"/>
    </location>
</feature>
<dbReference type="EMBL" id="JADCSA010000691">
    <property type="protein sequence ID" value="MBE7326165.1"/>
    <property type="molecule type" value="Genomic_DNA"/>
</dbReference>
<feature type="non-terminal residue" evidence="2">
    <location>
        <position position="85"/>
    </location>
</feature>
<evidence type="ECO:0000256" key="1">
    <source>
        <dbReference type="SAM" id="MobiDB-lite"/>
    </source>
</evidence>
<gene>
    <name evidence="2" type="ORF">IEQ44_16155</name>
</gene>
<dbReference type="RefSeq" id="WP_193639446.1">
    <property type="nucleotide sequence ID" value="NZ_JADCSA010000691.1"/>
</dbReference>
<feature type="region of interest" description="Disordered" evidence="1">
    <location>
        <begin position="1"/>
        <end position="85"/>
    </location>
</feature>
<accession>A0ABR9RXR2</accession>
<evidence type="ECO:0000313" key="3">
    <source>
        <dbReference type="Proteomes" id="UP000756387"/>
    </source>
</evidence>